<organism evidence="1">
    <name type="scientific">Mycobacterium riyadhense</name>
    <dbReference type="NCBI Taxonomy" id="486698"/>
    <lineage>
        <taxon>Bacteria</taxon>
        <taxon>Bacillati</taxon>
        <taxon>Actinomycetota</taxon>
        <taxon>Actinomycetes</taxon>
        <taxon>Mycobacteriales</taxon>
        <taxon>Mycobacteriaceae</taxon>
        <taxon>Mycobacterium</taxon>
    </lineage>
</organism>
<protein>
    <submittedName>
        <fullName evidence="1">Uncharacterized protein</fullName>
    </submittedName>
</protein>
<proteinExistence type="predicted"/>
<name>A0A653EP34_9MYCO</name>
<dbReference type="AlphaFoldDB" id="A0A653EP34"/>
<evidence type="ECO:0000313" key="1">
    <source>
        <dbReference type="EMBL" id="VTO99289.1"/>
    </source>
</evidence>
<gene>
    <name evidence="1" type="ORF">BIN_B_03006</name>
</gene>
<dbReference type="EMBL" id="LR589092">
    <property type="protein sequence ID" value="VTO99289.1"/>
    <property type="molecule type" value="Genomic_DNA"/>
</dbReference>
<reference evidence="1" key="1">
    <citation type="submission" date="2019-05" db="EMBL/GenBank/DDBJ databases">
        <authorList>
            <person name="Naeem R."/>
            <person name="Antony C."/>
            <person name="Guan Q."/>
        </authorList>
    </citation>
    <scope>NUCLEOTIDE SEQUENCE</scope>
    <source>
        <strain evidence="1">2</strain>
    </source>
</reference>
<sequence>MVVLHECIPPGVSVTDNETGTRMALDKLAALVESR</sequence>
<accession>A0A653EP34</accession>